<evidence type="ECO:0000256" key="6">
    <source>
        <dbReference type="RuleBase" id="RU363076"/>
    </source>
</evidence>
<protein>
    <recommendedName>
        <fullName evidence="6">SURF1-like protein</fullName>
    </recommendedName>
</protein>
<sequence length="212" mass="24981">MWFIKLVLTLIIPFSVMVALGTWQIFRLKEKNIIIHNMQAVPMKLSDSDLIKQRYHNVIASGSFDNSHKFFVFAGTLGYYVLQPFHLSDGRHILVNKGTVIDKGVKLELFDNDQRSITGILYCDHEKKIGWFVKNDIDHNLWFWFDIESMAKTIGVPLESCVIWMSNTLDFNVIKSNAPLKVRNDHLEYIITWYLLSLIWLLGYVYIYRYRR</sequence>
<dbReference type="Pfam" id="PF02104">
    <property type="entry name" value="SURF1"/>
    <property type="match status" value="1"/>
</dbReference>
<dbReference type="Proteomes" id="UP000422822">
    <property type="component" value="Chromosome"/>
</dbReference>
<dbReference type="PANTHER" id="PTHR23427:SF2">
    <property type="entry name" value="SURFEIT LOCUS PROTEIN 1"/>
    <property type="match status" value="1"/>
</dbReference>
<dbReference type="PROSITE" id="PS50895">
    <property type="entry name" value="SURF1"/>
    <property type="match status" value="1"/>
</dbReference>
<organism evidence="7 8">
    <name type="scientific">Ehrlichia ruminantium</name>
    <name type="common">heartwater rickettsia</name>
    <name type="synonym">Cowdria ruminantium</name>
    <dbReference type="NCBI Taxonomy" id="779"/>
    <lineage>
        <taxon>Bacteria</taxon>
        <taxon>Pseudomonadati</taxon>
        <taxon>Pseudomonadota</taxon>
        <taxon>Alphaproteobacteria</taxon>
        <taxon>Rickettsiales</taxon>
        <taxon>Anaplasmataceae</taxon>
        <taxon>Ehrlichia</taxon>
    </lineage>
</organism>
<dbReference type="GO" id="GO:0005886">
    <property type="term" value="C:plasma membrane"/>
    <property type="evidence" value="ECO:0007669"/>
    <property type="project" value="UniProtKB-SubCell"/>
</dbReference>
<evidence type="ECO:0000256" key="5">
    <source>
        <dbReference type="ARBA" id="ARBA00023136"/>
    </source>
</evidence>
<accession>A0AAE6UJV0</accession>
<dbReference type="InterPro" id="IPR002994">
    <property type="entry name" value="Surf1/Shy1"/>
</dbReference>
<dbReference type="InterPro" id="IPR045214">
    <property type="entry name" value="Surf1/Surf4"/>
</dbReference>
<gene>
    <name evidence="7" type="ORF">EDL80_04670</name>
</gene>
<evidence type="ECO:0000256" key="3">
    <source>
        <dbReference type="ARBA" id="ARBA00022692"/>
    </source>
</evidence>
<comment type="subcellular location">
    <subcellularLocation>
        <location evidence="6">Cell membrane</location>
        <topology evidence="6">Multi-pass membrane protein</topology>
    </subcellularLocation>
    <subcellularLocation>
        <location evidence="1">Membrane</location>
    </subcellularLocation>
</comment>
<keyword evidence="4 6" id="KW-1133">Transmembrane helix</keyword>
<keyword evidence="8" id="KW-1185">Reference proteome</keyword>
<feature type="transmembrane region" description="Helical" evidence="6">
    <location>
        <begin position="6"/>
        <end position="26"/>
    </location>
</feature>
<proteinExistence type="inferred from homology"/>
<evidence type="ECO:0000256" key="2">
    <source>
        <dbReference type="ARBA" id="ARBA00007165"/>
    </source>
</evidence>
<keyword evidence="5 6" id="KW-0472">Membrane</keyword>
<dbReference type="PANTHER" id="PTHR23427">
    <property type="entry name" value="SURFEIT LOCUS PROTEIN"/>
    <property type="match status" value="1"/>
</dbReference>
<dbReference type="EMBL" id="CP033455">
    <property type="protein sequence ID" value="QGR03821.1"/>
    <property type="molecule type" value="Genomic_DNA"/>
</dbReference>
<reference evidence="7 8" key="1">
    <citation type="submission" date="2018-10" db="EMBL/GenBank/DDBJ databases">
        <title>Propagation and draft genome sequences of three atypical Erhlichia ruminantium isolates.</title>
        <authorList>
            <person name="Liebenberg J."/>
            <person name="Steyn H."/>
            <person name="Josemans A."/>
            <person name="Zweygarth E."/>
        </authorList>
    </citation>
    <scope>NUCLEOTIDE SEQUENCE [LARGE SCALE GENOMIC DNA]</scope>
    <source>
        <strain evidence="7 8">Omatjenne</strain>
    </source>
</reference>
<evidence type="ECO:0000256" key="1">
    <source>
        <dbReference type="ARBA" id="ARBA00004370"/>
    </source>
</evidence>
<dbReference type="CDD" id="cd06662">
    <property type="entry name" value="SURF1"/>
    <property type="match status" value="1"/>
</dbReference>
<name>A0AAE6UJV0_EHRRU</name>
<evidence type="ECO:0000256" key="4">
    <source>
        <dbReference type="ARBA" id="ARBA00022989"/>
    </source>
</evidence>
<evidence type="ECO:0000313" key="7">
    <source>
        <dbReference type="EMBL" id="QGR03821.1"/>
    </source>
</evidence>
<comment type="similarity">
    <text evidence="2 6">Belongs to the SURF1 family.</text>
</comment>
<keyword evidence="3 6" id="KW-0812">Transmembrane</keyword>
<dbReference type="RefSeq" id="WP_158407013.1">
    <property type="nucleotide sequence ID" value="NZ_CP033454.1"/>
</dbReference>
<evidence type="ECO:0000313" key="8">
    <source>
        <dbReference type="Proteomes" id="UP000422822"/>
    </source>
</evidence>
<feature type="transmembrane region" description="Helical" evidence="6">
    <location>
        <begin position="189"/>
        <end position="207"/>
    </location>
</feature>
<dbReference type="AlphaFoldDB" id="A0AAE6UJV0"/>
<keyword evidence="6" id="KW-1003">Cell membrane</keyword>